<protein>
    <submittedName>
        <fullName evidence="1">Uncharacterized protein</fullName>
    </submittedName>
</protein>
<gene>
    <name evidence="1" type="ORF">HF854_12210</name>
</gene>
<dbReference type="Proteomes" id="UP000522333">
    <property type="component" value="Unassembled WGS sequence"/>
</dbReference>
<proteinExistence type="predicted"/>
<dbReference type="EMBL" id="JABAFY010000095">
    <property type="protein sequence ID" value="NME53252.1"/>
    <property type="molecule type" value="Genomic_DNA"/>
</dbReference>
<evidence type="ECO:0000313" key="1">
    <source>
        <dbReference type="EMBL" id="NME53252.1"/>
    </source>
</evidence>
<dbReference type="RefSeq" id="WP_168936529.1">
    <property type="nucleotide sequence ID" value="NZ_JABAFY010000095.1"/>
</dbReference>
<sequence>MEKSRKCDRCGVDLARVESVRFGAGELCFPCAEKMEDEPGKCPVCGTVFNADDAVAMLMTRATATPQERLAAHSALIQVCPKCHVLFFDNFQYGLLEGLKRDS</sequence>
<evidence type="ECO:0000313" key="2">
    <source>
        <dbReference type="Proteomes" id="UP000522333"/>
    </source>
</evidence>
<dbReference type="AlphaFoldDB" id="A0A848CDE8"/>
<organism evidence="1 2">
    <name type="scientific">Desulfovibrio piger</name>
    <dbReference type="NCBI Taxonomy" id="901"/>
    <lineage>
        <taxon>Bacteria</taxon>
        <taxon>Pseudomonadati</taxon>
        <taxon>Thermodesulfobacteriota</taxon>
        <taxon>Desulfovibrionia</taxon>
        <taxon>Desulfovibrionales</taxon>
        <taxon>Desulfovibrionaceae</taxon>
        <taxon>Desulfovibrio</taxon>
    </lineage>
</organism>
<reference evidence="1 2" key="1">
    <citation type="submission" date="2020-04" db="EMBL/GenBank/DDBJ databases">
        <authorList>
            <person name="Hitch T.C.A."/>
            <person name="Wylensek D."/>
            <person name="Clavel T."/>
        </authorList>
    </citation>
    <scope>NUCLEOTIDE SEQUENCE [LARGE SCALE GENOMIC DNA]</scope>
    <source>
        <strain evidence="1 2">PG-251-APC-1</strain>
    </source>
</reference>
<accession>A0A848CDE8</accession>
<name>A0A848CDE8_9BACT</name>
<comment type="caution">
    <text evidence="1">The sequence shown here is derived from an EMBL/GenBank/DDBJ whole genome shotgun (WGS) entry which is preliminary data.</text>
</comment>